<comment type="caution">
    <text evidence="2">The sequence shown here is derived from an EMBL/GenBank/DDBJ whole genome shotgun (WGS) entry which is preliminary data.</text>
</comment>
<dbReference type="RefSeq" id="WP_310092183.1">
    <property type="nucleotide sequence ID" value="NZ_JAVDTT010000002.1"/>
</dbReference>
<feature type="transmembrane region" description="Helical" evidence="1">
    <location>
        <begin position="47"/>
        <end position="68"/>
    </location>
</feature>
<gene>
    <name evidence="2" type="ORF">J2W94_001710</name>
</gene>
<evidence type="ECO:0008006" key="4">
    <source>
        <dbReference type="Google" id="ProtNLM"/>
    </source>
</evidence>
<keyword evidence="1" id="KW-0812">Transmembrane</keyword>
<feature type="transmembrane region" description="Helical" evidence="1">
    <location>
        <begin position="74"/>
        <end position="95"/>
    </location>
</feature>
<protein>
    <recommendedName>
        <fullName evidence="4">DUF1453 domain-containing protein</fullName>
    </recommendedName>
</protein>
<accession>A0ABU1RSZ5</accession>
<dbReference type="Proteomes" id="UP001254759">
    <property type="component" value="Unassembled WGS sequence"/>
</dbReference>
<evidence type="ECO:0000313" key="2">
    <source>
        <dbReference type="EMBL" id="MDR6841425.1"/>
    </source>
</evidence>
<proteinExistence type="predicted"/>
<keyword evidence="1" id="KW-0472">Membrane</keyword>
<evidence type="ECO:0000256" key="1">
    <source>
        <dbReference type="SAM" id="Phobius"/>
    </source>
</evidence>
<dbReference type="EMBL" id="JAVDTT010000002">
    <property type="protein sequence ID" value="MDR6841425.1"/>
    <property type="molecule type" value="Genomic_DNA"/>
</dbReference>
<organism evidence="2 3">
    <name type="scientific">Pseudoxanthomonas sacheonensis</name>
    <dbReference type="NCBI Taxonomy" id="443615"/>
    <lineage>
        <taxon>Bacteria</taxon>
        <taxon>Pseudomonadati</taxon>
        <taxon>Pseudomonadota</taxon>
        <taxon>Gammaproteobacteria</taxon>
        <taxon>Lysobacterales</taxon>
        <taxon>Lysobacteraceae</taxon>
        <taxon>Pseudoxanthomonas</taxon>
    </lineage>
</organism>
<evidence type="ECO:0000313" key="3">
    <source>
        <dbReference type="Proteomes" id="UP001254759"/>
    </source>
</evidence>
<keyword evidence="3" id="KW-1185">Reference proteome</keyword>
<feature type="transmembrane region" description="Helical" evidence="1">
    <location>
        <begin position="107"/>
        <end position="127"/>
    </location>
</feature>
<reference evidence="2 3" key="1">
    <citation type="submission" date="2023-07" db="EMBL/GenBank/DDBJ databases">
        <title>Sorghum-associated microbial communities from plants grown in Nebraska, USA.</title>
        <authorList>
            <person name="Schachtman D."/>
        </authorList>
    </citation>
    <scope>NUCLEOTIDE SEQUENCE [LARGE SCALE GENOMIC DNA]</scope>
    <source>
        <strain evidence="2 3">BE107</strain>
    </source>
</reference>
<sequence length="177" mass="20157">MPLLIVPLVILVLLVLWLLLLPLSLWQRYRLGKARRKAWPWLVRLNSWLLLLSVGLFVTSMAITNVWWPGALAYALAGMGAGLLTGIIGLWLSRFEQTPQGMYYTPNPWLVLTLTLLVAARIAMGFVEMWRYWQGREALSIIPVLDHASLFAVAGLLLGYYLSYTWGLRRRLPPRVA</sequence>
<keyword evidence="1" id="KW-1133">Transmembrane helix</keyword>
<dbReference type="Pfam" id="PF07301">
    <property type="entry name" value="DUF1453"/>
    <property type="match status" value="1"/>
</dbReference>
<feature type="transmembrane region" description="Helical" evidence="1">
    <location>
        <begin position="6"/>
        <end position="26"/>
    </location>
</feature>
<dbReference type="InterPro" id="IPR058247">
    <property type="entry name" value="DUF1453"/>
</dbReference>
<name>A0ABU1RSZ5_9GAMM</name>
<feature type="transmembrane region" description="Helical" evidence="1">
    <location>
        <begin position="139"/>
        <end position="162"/>
    </location>
</feature>